<evidence type="ECO:0000313" key="1">
    <source>
        <dbReference type="EMBL" id="KZT21493.1"/>
    </source>
</evidence>
<protein>
    <submittedName>
        <fullName evidence="1">Uncharacterized protein</fullName>
    </submittedName>
</protein>
<dbReference type="InParanoid" id="A0A165PTV1"/>
<dbReference type="Proteomes" id="UP000076761">
    <property type="component" value="Unassembled WGS sequence"/>
</dbReference>
<dbReference type="AlphaFoldDB" id="A0A165PTV1"/>
<accession>A0A165PTV1</accession>
<name>A0A165PTV1_9AGAM</name>
<organism evidence="1 2">
    <name type="scientific">Neolentinus lepideus HHB14362 ss-1</name>
    <dbReference type="NCBI Taxonomy" id="1314782"/>
    <lineage>
        <taxon>Eukaryota</taxon>
        <taxon>Fungi</taxon>
        <taxon>Dikarya</taxon>
        <taxon>Basidiomycota</taxon>
        <taxon>Agaricomycotina</taxon>
        <taxon>Agaricomycetes</taxon>
        <taxon>Gloeophyllales</taxon>
        <taxon>Gloeophyllaceae</taxon>
        <taxon>Neolentinus</taxon>
    </lineage>
</organism>
<evidence type="ECO:0000313" key="2">
    <source>
        <dbReference type="Proteomes" id="UP000076761"/>
    </source>
</evidence>
<keyword evidence="2" id="KW-1185">Reference proteome</keyword>
<reference evidence="1 2" key="1">
    <citation type="journal article" date="2016" name="Mol. Biol. Evol.">
        <title>Comparative Genomics of Early-Diverging Mushroom-Forming Fungi Provides Insights into the Origins of Lignocellulose Decay Capabilities.</title>
        <authorList>
            <person name="Nagy L.G."/>
            <person name="Riley R."/>
            <person name="Tritt A."/>
            <person name="Adam C."/>
            <person name="Daum C."/>
            <person name="Floudas D."/>
            <person name="Sun H."/>
            <person name="Yadav J.S."/>
            <person name="Pangilinan J."/>
            <person name="Larsson K.H."/>
            <person name="Matsuura K."/>
            <person name="Barry K."/>
            <person name="Labutti K."/>
            <person name="Kuo R."/>
            <person name="Ohm R.A."/>
            <person name="Bhattacharya S.S."/>
            <person name="Shirouzu T."/>
            <person name="Yoshinaga Y."/>
            <person name="Martin F.M."/>
            <person name="Grigoriev I.V."/>
            <person name="Hibbett D.S."/>
        </authorList>
    </citation>
    <scope>NUCLEOTIDE SEQUENCE [LARGE SCALE GENOMIC DNA]</scope>
    <source>
        <strain evidence="1 2">HHB14362 ss-1</strain>
    </source>
</reference>
<proteinExistence type="predicted"/>
<sequence>MSFSNVRDAIWQRTPVGFESPLMLWTAPLHMNGDAVPYPQSWNLAHGDRWVLLSDQVASQEGPPIIDMDGSYIYPQYRGQVPGGEWVVQPRPVPSHAGTSGYISTAPEGEQVVQSDQVASQMGPPHSYGAGTCA</sequence>
<gene>
    <name evidence="1" type="ORF">NEOLEDRAFT_749544</name>
</gene>
<dbReference type="EMBL" id="KV425606">
    <property type="protein sequence ID" value="KZT21493.1"/>
    <property type="molecule type" value="Genomic_DNA"/>
</dbReference>